<dbReference type="Pfam" id="PF00188">
    <property type="entry name" value="CAP"/>
    <property type="match status" value="1"/>
</dbReference>
<dbReference type="Proteomes" id="UP000772196">
    <property type="component" value="Unassembled WGS sequence"/>
</dbReference>
<proteinExistence type="predicted"/>
<accession>A0ABX1H2I0</accession>
<dbReference type="InterPro" id="IPR035940">
    <property type="entry name" value="CAP_sf"/>
</dbReference>
<feature type="region of interest" description="Disordered" evidence="1">
    <location>
        <begin position="39"/>
        <end position="170"/>
    </location>
</feature>
<name>A0ABX1H2I0_9ACTN</name>
<feature type="compositionally biased region" description="Polar residues" evidence="1">
    <location>
        <begin position="77"/>
        <end position="92"/>
    </location>
</feature>
<reference evidence="3 4" key="1">
    <citation type="submission" date="2020-04" db="EMBL/GenBank/DDBJ databases">
        <title>Phylogenetic Diversity and Antibacterial Activity against Ralstonia solanacearum of Endophytic Actinomycete Isolated from Moss.</title>
        <authorList>
            <person name="Zhuang X."/>
        </authorList>
    </citation>
    <scope>NUCLEOTIDE SEQUENCE [LARGE SCALE GENOMIC DNA]</scope>
    <source>
        <strain evidence="3 4">LD120</strain>
    </source>
</reference>
<evidence type="ECO:0000313" key="3">
    <source>
        <dbReference type="EMBL" id="NKI42228.1"/>
    </source>
</evidence>
<feature type="compositionally biased region" description="Basic and acidic residues" evidence="1">
    <location>
        <begin position="96"/>
        <end position="123"/>
    </location>
</feature>
<evidence type="ECO:0000259" key="2">
    <source>
        <dbReference type="Pfam" id="PF00188"/>
    </source>
</evidence>
<dbReference type="Gene3D" id="3.40.33.10">
    <property type="entry name" value="CAP"/>
    <property type="match status" value="1"/>
</dbReference>
<feature type="compositionally biased region" description="Basic and acidic residues" evidence="1">
    <location>
        <begin position="46"/>
        <end position="55"/>
    </location>
</feature>
<dbReference type="CDD" id="cd05379">
    <property type="entry name" value="CAP_bacterial"/>
    <property type="match status" value="1"/>
</dbReference>
<evidence type="ECO:0000313" key="4">
    <source>
        <dbReference type="Proteomes" id="UP000772196"/>
    </source>
</evidence>
<gene>
    <name evidence="3" type="ORF">HFV08_13440</name>
</gene>
<dbReference type="EMBL" id="JAAWWP010000007">
    <property type="protein sequence ID" value="NKI42228.1"/>
    <property type="molecule type" value="Genomic_DNA"/>
</dbReference>
<sequence length="288" mass="29922">MGRHRKKGSVPMRTGVLGASAAVAAGVVALATGVLPADSLHLTSDGGHETVRADRSPSGLRTQTGAELPPWARAGTGSASPSDNPASPTSPAKGSGKPEPRPERSGRESAEPKKSPRPERTATPEKSTAPGRTATPHKTTAPEKTTAAPRPTRTGEPPASPSPGGNPETQVLNLVNEERAAAGCSPVKPDAELAALAENFSKDMDARDFFDHTDPDGDTPWDRAEQAGISGLGGENIARGQADAEAVMDSWMNSEGHRANILNCEFTRLGVGAHFGDGGPWWTQDFGY</sequence>
<comment type="caution">
    <text evidence="3">The sequence shown here is derived from an EMBL/GenBank/DDBJ whole genome shotgun (WGS) entry which is preliminary data.</text>
</comment>
<dbReference type="SUPFAM" id="SSF55797">
    <property type="entry name" value="PR-1-like"/>
    <property type="match status" value="1"/>
</dbReference>
<dbReference type="PANTHER" id="PTHR31157:SF1">
    <property type="entry name" value="SCP DOMAIN-CONTAINING PROTEIN"/>
    <property type="match status" value="1"/>
</dbReference>
<protein>
    <submittedName>
        <fullName evidence="3">CAP domain-containing protein</fullName>
    </submittedName>
</protein>
<organism evidence="3 4">
    <name type="scientific">Streptomyces physcomitrii</name>
    <dbReference type="NCBI Taxonomy" id="2724184"/>
    <lineage>
        <taxon>Bacteria</taxon>
        <taxon>Bacillati</taxon>
        <taxon>Actinomycetota</taxon>
        <taxon>Actinomycetes</taxon>
        <taxon>Kitasatosporales</taxon>
        <taxon>Streptomycetaceae</taxon>
        <taxon>Streptomyces</taxon>
    </lineage>
</organism>
<feature type="domain" description="SCP" evidence="2">
    <location>
        <begin position="172"/>
        <end position="286"/>
    </location>
</feature>
<evidence type="ECO:0000256" key="1">
    <source>
        <dbReference type="SAM" id="MobiDB-lite"/>
    </source>
</evidence>
<dbReference type="InterPro" id="IPR014044">
    <property type="entry name" value="CAP_dom"/>
</dbReference>
<dbReference type="PANTHER" id="PTHR31157">
    <property type="entry name" value="SCP DOMAIN-CONTAINING PROTEIN"/>
    <property type="match status" value="1"/>
</dbReference>
<feature type="compositionally biased region" description="Low complexity" evidence="1">
    <location>
        <begin position="133"/>
        <end position="157"/>
    </location>
</feature>
<keyword evidence="4" id="KW-1185">Reference proteome</keyword>